<comment type="caution">
    <text evidence="1">The sequence shown here is derived from an EMBL/GenBank/DDBJ whole genome shotgun (WGS) entry which is preliminary data.</text>
</comment>
<evidence type="ECO:0000313" key="1">
    <source>
        <dbReference type="EMBL" id="KAF2557664.1"/>
    </source>
</evidence>
<sequence>MVSTDVDELASIDRVTPTSIDRDEPTSIDRRYECGNRAFDMYGAKKFTWEQRDEYGVYRDERGHARGVAGEMIPVTKDNIRKILERASLIEESHICLPEHATSFTPTRLAPELYTKEEIDEIVFGICGAQEKLGEELKTLVNETHQPLDRGYNELFRYLDTIRTKDQQPATSIDMCTFTSLDAKVSAMNERLRTYEDRHDRFISPVMIDLNKLSSQLLDAQKDIENITNQSFLQAKSASIDRLRGPWIDGKKPVELLPYTAAEVDKITCKIYTDLDTMEERLNKRCDDIYLPFDNKISGLDNHAEWLQKEVKAIQRQLAAQHQISASIDRTPAKSIDGNSPRSTNEHIIASIDAESTPIGEELIHKSMQKELTELSAYAYDNIGWHQGSIDNIQERLQNISEVIEQFCLSRGGDHVG</sequence>
<organism evidence="1 2">
    <name type="scientific">Brassica cretica</name>
    <name type="common">Mustard</name>
    <dbReference type="NCBI Taxonomy" id="69181"/>
    <lineage>
        <taxon>Eukaryota</taxon>
        <taxon>Viridiplantae</taxon>
        <taxon>Streptophyta</taxon>
        <taxon>Embryophyta</taxon>
        <taxon>Tracheophyta</taxon>
        <taxon>Spermatophyta</taxon>
        <taxon>Magnoliopsida</taxon>
        <taxon>eudicotyledons</taxon>
        <taxon>Gunneridae</taxon>
        <taxon>Pentapetalae</taxon>
        <taxon>rosids</taxon>
        <taxon>malvids</taxon>
        <taxon>Brassicales</taxon>
        <taxon>Brassicaceae</taxon>
        <taxon>Brassiceae</taxon>
        <taxon>Brassica</taxon>
    </lineage>
</organism>
<dbReference type="AlphaFoldDB" id="A0A8S9HK44"/>
<proteinExistence type="predicted"/>
<name>A0A8S9HK44_BRACR</name>
<dbReference type="EMBL" id="QGKW02001940">
    <property type="protein sequence ID" value="KAF2557664.1"/>
    <property type="molecule type" value="Genomic_DNA"/>
</dbReference>
<protein>
    <submittedName>
        <fullName evidence="1">Uncharacterized protein</fullName>
    </submittedName>
</protein>
<reference evidence="1" key="1">
    <citation type="submission" date="2019-12" db="EMBL/GenBank/DDBJ databases">
        <title>Genome sequencing and annotation of Brassica cretica.</title>
        <authorList>
            <person name="Studholme D.J."/>
            <person name="Sarris P.F."/>
        </authorList>
    </citation>
    <scope>NUCLEOTIDE SEQUENCE</scope>
    <source>
        <strain evidence="1">PFS-001/15</strain>
        <tissue evidence="1">Leaf</tissue>
    </source>
</reference>
<accession>A0A8S9HK44</accession>
<evidence type="ECO:0000313" key="2">
    <source>
        <dbReference type="Proteomes" id="UP000712281"/>
    </source>
</evidence>
<dbReference type="Proteomes" id="UP000712281">
    <property type="component" value="Unassembled WGS sequence"/>
</dbReference>
<gene>
    <name evidence="1" type="ORF">F2Q68_00015347</name>
</gene>